<keyword evidence="5" id="KW-0448">Lipopolysaccharide biosynthesis</keyword>
<dbReference type="InterPro" id="IPR001173">
    <property type="entry name" value="Glyco_trans_2-like"/>
</dbReference>
<protein>
    <submittedName>
        <fullName evidence="10">Glycosyl transferase, family 2</fullName>
    </submittedName>
</protein>
<keyword evidence="11" id="KW-1185">Reference proteome</keyword>
<name>K9GLW8_9PROT</name>
<gene>
    <name evidence="10" type="ORF">C882_3329</name>
</gene>
<dbReference type="SUPFAM" id="SSF53448">
    <property type="entry name" value="Nucleotide-diphospho-sugar transferases"/>
    <property type="match status" value="1"/>
</dbReference>
<feature type="transmembrane region" description="Helical" evidence="8">
    <location>
        <begin position="218"/>
        <end position="235"/>
    </location>
</feature>
<evidence type="ECO:0000313" key="10">
    <source>
        <dbReference type="EMBL" id="EKV26042.1"/>
    </source>
</evidence>
<evidence type="ECO:0000313" key="11">
    <source>
        <dbReference type="Proteomes" id="UP000009881"/>
    </source>
</evidence>
<comment type="caution">
    <text evidence="10">The sequence shown here is derived from an EMBL/GenBank/DDBJ whole genome shotgun (WGS) entry which is preliminary data.</text>
</comment>
<dbReference type="RefSeq" id="WP_009542949.1">
    <property type="nucleotide sequence ID" value="NZ_ANHY01000040.1"/>
</dbReference>
<evidence type="ECO:0000259" key="9">
    <source>
        <dbReference type="Pfam" id="PF00535"/>
    </source>
</evidence>
<dbReference type="GO" id="GO:0009103">
    <property type="term" value="P:lipopolysaccharide biosynthetic process"/>
    <property type="evidence" value="ECO:0007669"/>
    <property type="project" value="UniProtKB-KW"/>
</dbReference>
<keyword evidence="7 8" id="KW-0472">Membrane</keyword>
<proteinExistence type="predicted"/>
<keyword evidence="1" id="KW-1003">Cell membrane</keyword>
<dbReference type="Pfam" id="PF00535">
    <property type="entry name" value="Glycos_transf_2"/>
    <property type="match status" value="1"/>
</dbReference>
<dbReference type="PATRIC" id="fig|1238182.3.peg.4509"/>
<dbReference type="InterPro" id="IPR050256">
    <property type="entry name" value="Glycosyltransferase_2"/>
</dbReference>
<keyword evidence="3 10" id="KW-0808">Transferase</keyword>
<dbReference type="PANTHER" id="PTHR48090:SF3">
    <property type="entry name" value="UNDECAPRENYL-PHOSPHATE 4-DEOXY-4-FORMAMIDO-L-ARABINOSE TRANSFERASE"/>
    <property type="match status" value="1"/>
</dbReference>
<accession>K9GLW8</accession>
<feature type="transmembrane region" description="Helical" evidence="8">
    <location>
        <begin position="241"/>
        <end position="264"/>
    </location>
</feature>
<dbReference type="eggNOG" id="COG0463">
    <property type="taxonomic scope" value="Bacteria"/>
</dbReference>
<evidence type="ECO:0000256" key="7">
    <source>
        <dbReference type="ARBA" id="ARBA00023136"/>
    </source>
</evidence>
<feature type="transmembrane region" description="Helical" evidence="8">
    <location>
        <begin position="276"/>
        <end position="298"/>
    </location>
</feature>
<dbReference type="EMBL" id="ANHY01000040">
    <property type="protein sequence ID" value="EKV26042.1"/>
    <property type="molecule type" value="Genomic_DNA"/>
</dbReference>
<evidence type="ECO:0000256" key="3">
    <source>
        <dbReference type="ARBA" id="ARBA00022679"/>
    </source>
</evidence>
<evidence type="ECO:0000256" key="4">
    <source>
        <dbReference type="ARBA" id="ARBA00022692"/>
    </source>
</evidence>
<keyword evidence="2" id="KW-0328">Glycosyltransferase</keyword>
<dbReference type="CDD" id="cd04179">
    <property type="entry name" value="DPM_DPG-synthase_like"/>
    <property type="match status" value="1"/>
</dbReference>
<organism evidence="10 11">
    <name type="scientific">Caenispirillum salinarum AK4</name>
    <dbReference type="NCBI Taxonomy" id="1238182"/>
    <lineage>
        <taxon>Bacteria</taxon>
        <taxon>Pseudomonadati</taxon>
        <taxon>Pseudomonadota</taxon>
        <taxon>Alphaproteobacteria</taxon>
        <taxon>Rhodospirillales</taxon>
        <taxon>Novispirillaceae</taxon>
        <taxon>Caenispirillum</taxon>
    </lineage>
</organism>
<reference evidence="10 11" key="1">
    <citation type="journal article" date="2013" name="Genome Announc.">
        <title>Draft Genome Sequence of an Alphaproteobacterium, Caenispirillum salinarum AK4(T), Isolated from a Solar Saltern.</title>
        <authorList>
            <person name="Khatri I."/>
            <person name="Singh A."/>
            <person name="Korpole S."/>
            <person name="Pinnaka A.K."/>
            <person name="Subramanian S."/>
        </authorList>
    </citation>
    <scope>NUCLEOTIDE SEQUENCE [LARGE SCALE GENOMIC DNA]</scope>
    <source>
        <strain evidence="10 11">AK4</strain>
    </source>
</reference>
<feature type="domain" description="Glycosyltransferase 2-like" evidence="9">
    <location>
        <begin position="15"/>
        <end position="179"/>
    </location>
</feature>
<dbReference type="STRING" id="1238182.C882_3329"/>
<dbReference type="InterPro" id="IPR029044">
    <property type="entry name" value="Nucleotide-diphossugar_trans"/>
</dbReference>
<dbReference type="GO" id="GO:0016757">
    <property type="term" value="F:glycosyltransferase activity"/>
    <property type="evidence" value="ECO:0007669"/>
    <property type="project" value="UniProtKB-KW"/>
</dbReference>
<evidence type="ECO:0000256" key="5">
    <source>
        <dbReference type="ARBA" id="ARBA00022985"/>
    </source>
</evidence>
<keyword evidence="4 8" id="KW-0812">Transmembrane</keyword>
<evidence type="ECO:0000256" key="2">
    <source>
        <dbReference type="ARBA" id="ARBA00022676"/>
    </source>
</evidence>
<dbReference type="PANTHER" id="PTHR48090">
    <property type="entry name" value="UNDECAPRENYL-PHOSPHATE 4-DEOXY-4-FORMAMIDO-L-ARABINOSE TRANSFERASE-RELATED"/>
    <property type="match status" value="1"/>
</dbReference>
<evidence type="ECO:0000256" key="6">
    <source>
        <dbReference type="ARBA" id="ARBA00022989"/>
    </source>
</evidence>
<dbReference type="Proteomes" id="UP000009881">
    <property type="component" value="Unassembled WGS sequence"/>
</dbReference>
<keyword evidence="6 8" id="KW-1133">Transmembrane helix</keyword>
<dbReference type="OrthoDB" id="9807795at2"/>
<sequence length="323" mass="35331">MPSERLASAEAVEISLVMPAYNEAAGITDVVERAAAVLRDIGRPFEIVVVDDGSTDDTIRVLTETRRTVPELRIHRLRVNAGQHIATVAGLRAARGALVLLTDADEHVPPENIRALLTAAEAEPHADVIAGARARRSSARHRDVGSRLVTLLVNRLTRMRLTDPATTFRLFRRSAVHEILQADVLAQNVPILVGFLRLRIVEVPVTVRPSEVRRSRYGILRLAHILFLALLNFSAGTTTILSLMAVGSLAGATGIAGLATLVALGVALQQELPTNWLLFFVLLLIVGLQFVLVGAVAYKVERINMNLRFRRQLEATRHDADDD</sequence>
<dbReference type="Gene3D" id="3.90.550.10">
    <property type="entry name" value="Spore Coat Polysaccharide Biosynthesis Protein SpsA, Chain A"/>
    <property type="match status" value="1"/>
</dbReference>
<evidence type="ECO:0000256" key="1">
    <source>
        <dbReference type="ARBA" id="ARBA00022475"/>
    </source>
</evidence>
<dbReference type="AlphaFoldDB" id="K9GLW8"/>
<evidence type="ECO:0000256" key="8">
    <source>
        <dbReference type="SAM" id="Phobius"/>
    </source>
</evidence>
<dbReference type="GO" id="GO:0005886">
    <property type="term" value="C:plasma membrane"/>
    <property type="evidence" value="ECO:0007669"/>
    <property type="project" value="TreeGrafter"/>
</dbReference>